<protein>
    <submittedName>
        <fullName evidence="3">Fatty acid desaturase</fullName>
    </submittedName>
</protein>
<evidence type="ECO:0000259" key="2">
    <source>
        <dbReference type="Pfam" id="PF00487"/>
    </source>
</evidence>
<dbReference type="InterPro" id="IPR005804">
    <property type="entry name" value="FA_desaturase_dom"/>
</dbReference>
<dbReference type="Proteomes" id="UP000382040">
    <property type="component" value="Unassembled WGS sequence"/>
</dbReference>
<sequence>MENVVARPAEIDTATSAAVSVTPLSLDLPPPLANETLASPALWRHARPSRWNPWLIGLTGFTGLWQWLGLGWALRHWGEVAAWTLIPVLVLTPMHWGLIHESIHGQLRLKARANERTGRALSLLLGLPFEIMRFGHLMHHRFTRQPFDRPDISTLPDNAPLPLRAQKWLGYQLRLLGGMWLAEVLAPVISWLPVRRLPALALSALGGDPEDEDVRRRVVMFASDPIRRHRIRRDFLVLLAALAVALWTYGPWWPVFVATFAARGIWLSIADNLPHYGVAMDEPARARNFLAPAPGRALLLNQHLHRVHHQYPTAPWHLLPQIDAAQPTGGPAIPYWHAVLRQFAGPLSTATLAARKAAAP</sequence>
<feature type="transmembrane region" description="Helical" evidence="1">
    <location>
        <begin position="235"/>
        <end position="253"/>
    </location>
</feature>
<keyword evidence="1" id="KW-0812">Transmembrane</keyword>
<dbReference type="GO" id="GO:0006629">
    <property type="term" value="P:lipid metabolic process"/>
    <property type="evidence" value="ECO:0007669"/>
    <property type="project" value="InterPro"/>
</dbReference>
<name>A0A5E5BR76_9BURK</name>
<reference evidence="3 4" key="1">
    <citation type="submission" date="2019-08" db="EMBL/GenBank/DDBJ databases">
        <authorList>
            <person name="Peeters C."/>
        </authorList>
    </citation>
    <scope>NUCLEOTIDE SEQUENCE [LARGE SCALE GENOMIC DNA]</scope>
    <source>
        <strain evidence="3 4">LMG 20603</strain>
    </source>
</reference>
<proteinExistence type="predicted"/>
<dbReference type="AlphaFoldDB" id="A0A5E5BR76"/>
<feature type="domain" description="Fatty acid desaturase" evidence="2">
    <location>
        <begin position="83"/>
        <end position="324"/>
    </location>
</feature>
<evidence type="ECO:0000256" key="1">
    <source>
        <dbReference type="SAM" id="Phobius"/>
    </source>
</evidence>
<feature type="transmembrane region" description="Helical" evidence="1">
    <location>
        <begin position="54"/>
        <end position="74"/>
    </location>
</feature>
<keyword evidence="1" id="KW-0472">Membrane</keyword>
<dbReference type="Pfam" id="PF00487">
    <property type="entry name" value="FA_desaturase"/>
    <property type="match status" value="1"/>
</dbReference>
<accession>A0A5E5BR76</accession>
<keyword evidence="1" id="KW-1133">Transmembrane helix</keyword>
<dbReference type="CDD" id="cd01060">
    <property type="entry name" value="Membrane-FADS-like"/>
    <property type="match status" value="1"/>
</dbReference>
<dbReference type="EMBL" id="CABPST010000002">
    <property type="protein sequence ID" value="VVE86983.1"/>
    <property type="molecule type" value="Genomic_DNA"/>
</dbReference>
<dbReference type="OrthoDB" id="5464927at2"/>
<organism evidence="3 4">
    <name type="scientific">Pandoraea bronchicola</name>
    <dbReference type="NCBI Taxonomy" id="2508287"/>
    <lineage>
        <taxon>Bacteria</taxon>
        <taxon>Pseudomonadati</taxon>
        <taxon>Pseudomonadota</taxon>
        <taxon>Betaproteobacteria</taxon>
        <taxon>Burkholderiales</taxon>
        <taxon>Burkholderiaceae</taxon>
        <taxon>Pandoraea</taxon>
    </lineage>
</organism>
<dbReference type="RefSeq" id="WP_150558376.1">
    <property type="nucleotide sequence ID" value="NZ_CABPST010000002.1"/>
</dbReference>
<gene>
    <name evidence="3" type="ORF">PBR20603_00908</name>
</gene>
<evidence type="ECO:0000313" key="3">
    <source>
        <dbReference type="EMBL" id="VVE86983.1"/>
    </source>
</evidence>
<evidence type="ECO:0000313" key="4">
    <source>
        <dbReference type="Proteomes" id="UP000382040"/>
    </source>
</evidence>
<feature type="transmembrane region" description="Helical" evidence="1">
    <location>
        <begin position="80"/>
        <end position="99"/>
    </location>
</feature>
<keyword evidence="4" id="KW-1185">Reference proteome</keyword>